<keyword evidence="1" id="KW-1133">Transmembrane helix</keyword>
<comment type="caution">
    <text evidence="2">The sequence shown here is derived from an EMBL/GenBank/DDBJ whole genome shotgun (WGS) entry which is preliminary data.</text>
</comment>
<accession>A0A1V9XHK7</accession>
<dbReference type="EMBL" id="MNPL01010697">
    <property type="protein sequence ID" value="OQR72989.1"/>
    <property type="molecule type" value="Genomic_DNA"/>
</dbReference>
<keyword evidence="1" id="KW-0472">Membrane</keyword>
<dbReference type="InterPro" id="IPR029058">
    <property type="entry name" value="AB_hydrolase_fold"/>
</dbReference>
<feature type="transmembrane region" description="Helical" evidence="1">
    <location>
        <begin position="12"/>
        <end position="28"/>
    </location>
</feature>
<evidence type="ECO:0000313" key="3">
    <source>
        <dbReference type="Proteomes" id="UP000192247"/>
    </source>
</evidence>
<proteinExistence type="predicted"/>
<dbReference type="InParanoid" id="A0A1V9XHK7"/>
<reference evidence="2 3" key="1">
    <citation type="journal article" date="2017" name="Gigascience">
        <title>Draft genome of the honey bee ectoparasitic mite, Tropilaelaps mercedesae, is shaped by the parasitic life history.</title>
        <authorList>
            <person name="Dong X."/>
            <person name="Armstrong S.D."/>
            <person name="Xia D."/>
            <person name="Makepeace B.L."/>
            <person name="Darby A.C."/>
            <person name="Kadowaki T."/>
        </authorList>
    </citation>
    <scope>NUCLEOTIDE SEQUENCE [LARGE SCALE GENOMIC DNA]</scope>
    <source>
        <strain evidence="2">Wuxi-XJTLU</strain>
    </source>
</reference>
<dbReference type="Proteomes" id="UP000192247">
    <property type="component" value="Unassembled WGS sequence"/>
</dbReference>
<protein>
    <submittedName>
        <fullName evidence="2">Acylamino-acid-releasing enzyme-like</fullName>
    </submittedName>
</protein>
<name>A0A1V9XHK7_9ACAR</name>
<dbReference type="AlphaFoldDB" id="A0A1V9XHK7"/>
<sequence>MKTRAELTRGTDVIITFIIVVSLYTSLYCSPCFPDLQIKAPCCFVLGTGDHRVDKSPGLRLCKHLKARGVEVHYDIVMDNHQMSAELHRADVLIRTLRWFYRFGLS</sequence>
<evidence type="ECO:0000256" key="1">
    <source>
        <dbReference type="SAM" id="Phobius"/>
    </source>
</evidence>
<dbReference type="SUPFAM" id="SSF53474">
    <property type="entry name" value="alpha/beta-Hydrolases"/>
    <property type="match status" value="1"/>
</dbReference>
<gene>
    <name evidence="2" type="ORF">BIW11_10028</name>
</gene>
<keyword evidence="3" id="KW-1185">Reference proteome</keyword>
<keyword evidence="1" id="KW-0812">Transmembrane</keyword>
<organism evidence="2 3">
    <name type="scientific">Tropilaelaps mercedesae</name>
    <dbReference type="NCBI Taxonomy" id="418985"/>
    <lineage>
        <taxon>Eukaryota</taxon>
        <taxon>Metazoa</taxon>
        <taxon>Ecdysozoa</taxon>
        <taxon>Arthropoda</taxon>
        <taxon>Chelicerata</taxon>
        <taxon>Arachnida</taxon>
        <taxon>Acari</taxon>
        <taxon>Parasitiformes</taxon>
        <taxon>Mesostigmata</taxon>
        <taxon>Gamasina</taxon>
        <taxon>Dermanyssoidea</taxon>
        <taxon>Laelapidae</taxon>
        <taxon>Tropilaelaps</taxon>
    </lineage>
</organism>
<evidence type="ECO:0000313" key="2">
    <source>
        <dbReference type="EMBL" id="OQR72989.1"/>
    </source>
</evidence>
<dbReference type="Gene3D" id="3.40.50.1820">
    <property type="entry name" value="alpha/beta hydrolase"/>
    <property type="match status" value="1"/>
</dbReference>